<feature type="compositionally biased region" description="Basic and acidic residues" evidence="1">
    <location>
        <begin position="123"/>
        <end position="134"/>
    </location>
</feature>
<dbReference type="AlphaFoldDB" id="A0A8H3GDF2"/>
<dbReference type="EMBL" id="CAJMWS010000488">
    <property type="protein sequence ID" value="CAE6447481.1"/>
    <property type="molecule type" value="Genomic_DNA"/>
</dbReference>
<feature type="region of interest" description="Disordered" evidence="1">
    <location>
        <begin position="16"/>
        <end position="35"/>
    </location>
</feature>
<organism evidence="2 3">
    <name type="scientific">Rhizoctonia solani</name>
    <dbReference type="NCBI Taxonomy" id="456999"/>
    <lineage>
        <taxon>Eukaryota</taxon>
        <taxon>Fungi</taxon>
        <taxon>Dikarya</taxon>
        <taxon>Basidiomycota</taxon>
        <taxon>Agaricomycotina</taxon>
        <taxon>Agaricomycetes</taxon>
        <taxon>Cantharellales</taxon>
        <taxon>Ceratobasidiaceae</taxon>
        <taxon>Rhizoctonia</taxon>
    </lineage>
</organism>
<dbReference type="InterPro" id="IPR046521">
    <property type="entry name" value="DUF6698"/>
</dbReference>
<dbReference type="Proteomes" id="UP000663846">
    <property type="component" value="Unassembled WGS sequence"/>
</dbReference>
<proteinExistence type="predicted"/>
<reference evidence="2" key="1">
    <citation type="submission" date="2021-01" db="EMBL/GenBank/DDBJ databases">
        <authorList>
            <person name="Kaushik A."/>
        </authorList>
    </citation>
    <scope>NUCLEOTIDE SEQUENCE</scope>
    <source>
        <strain evidence="2">AG1-1C</strain>
    </source>
</reference>
<evidence type="ECO:0000313" key="2">
    <source>
        <dbReference type="EMBL" id="CAE6447481.1"/>
    </source>
</evidence>
<evidence type="ECO:0000313" key="3">
    <source>
        <dbReference type="Proteomes" id="UP000663846"/>
    </source>
</evidence>
<comment type="caution">
    <text evidence="2">The sequence shown here is derived from an EMBL/GenBank/DDBJ whole genome shotgun (WGS) entry which is preliminary data.</text>
</comment>
<evidence type="ECO:0000256" key="1">
    <source>
        <dbReference type="SAM" id="MobiDB-lite"/>
    </source>
</evidence>
<gene>
    <name evidence="2" type="ORF">RDB_LOCUS140330</name>
</gene>
<feature type="compositionally biased region" description="Basic and acidic residues" evidence="1">
    <location>
        <begin position="21"/>
        <end position="32"/>
    </location>
</feature>
<sequence>MVRVSPKVIVFPPTIANAEDSPDHQSNHRTKADSYGMDTATPSFLAYVAVELRFALSSEKQFHEQGGLFSYRRFYNDIVSYLNDPLCKPETSKLIDWWNTQLFKPKETRVEEEPESMLARLRRQAEARQQRDDV</sequence>
<protein>
    <submittedName>
        <fullName evidence="2">Uncharacterized protein</fullName>
    </submittedName>
</protein>
<accession>A0A8H3GDF2</accession>
<name>A0A8H3GDF2_9AGAM</name>
<feature type="region of interest" description="Disordered" evidence="1">
    <location>
        <begin position="113"/>
        <end position="134"/>
    </location>
</feature>
<dbReference type="Pfam" id="PF20414">
    <property type="entry name" value="DUF6698"/>
    <property type="match status" value="1"/>
</dbReference>